<name>A0ABP7D9P1_9ACTN</name>
<comment type="caution">
    <text evidence="1">The sequence shown here is derived from an EMBL/GenBank/DDBJ whole genome shotgun (WGS) entry which is preliminary data.</text>
</comment>
<accession>A0ABP7D9P1</accession>
<dbReference type="EMBL" id="BAAAZP010000163">
    <property type="protein sequence ID" value="GAA3701598.1"/>
    <property type="molecule type" value="Genomic_DNA"/>
</dbReference>
<keyword evidence="2" id="KW-1185">Reference proteome</keyword>
<gene>
    <name evidence="1" type="ORF">GCM10022224_079330</name>
</gene>
<sequence>MVVCAVPPGAAAAEPLSVQAVAGGVAGVRVPELKWKACADVPQLQCASVAVPLDYARPNGRSVTLALARIPAKDPARRLGSLVVNR</sequence>
<organism evidence="1 2">
    <name type="scientific">Nonomuraea antimicrobica</name>
    <dbReference type="NCBI Taxonomy" id="561173"/>
    <lineage>
        <taxon>Bacteria</taxon>
        <taxon>Bacillati</taxon>
        <taxon>Actinomycetota</taxon>
        <taxon>Actinomycetes</taxon>
        <taxon>Streptosporangiales</taxon>
        <taxon>Streptosporangiaceae</taxon>
        <taxon>Nonomuraea</taxon>
    </lineage>
</organism>
<evidence type="ECO:0008006" key="3">
    <source>
        <dbReference type="Google" id="ProtNLM"/>
    </source>
</evidence>
<reference evidence="2" key="1">
    <citation type="journal article" date="2019" name="Int. J. Syst. Evol. Microbiol.">
        <title>The Global Catalogue of Microorganisms (GCM) 10K type strain sequencing project: providing services to taxonomists for standard genome sequencing and annotation.</title>
        <authorList>
            <consortium name="The Broad Institute Genomics Platform"/>
            <consortium name="The Broad Institute Genome Sequencing Center for Infectious Disease"/>
            <person name="Wu L."/>
            <person name="Ma J."/>
        </authorList>
    </citation>
    <scope>NUCLEOTIDE SEQUENCE [LARGE SCALE GENOMIC DNA]</scope>
    <source>
        <strain evidence="2">JCM 16904</strain>
    </source>
</reference>
<proteinExistence type="predicted"/>
<dbReference type="Proteomes" id="UP001500902">
    <property type="component" value="Unassembled WGS sequence"/>
</dbReference>
<evidence type="ECO:0000313" key="2">
    <source>
        <dbReference type="Proteomes" id="UP001500902"/>
    </source>
</evidence>
<protein>
    <recommendedName>
        <fullName evidence="3">Alpha/beta hydrolase</fullName>
    </recommendedName>
</protein>
<evidence type="ECO:0000313" key="1">
    <source>
        <dbReference type="EMBL" id="GAA3701598.1"/>
    </source>
</evidence>